<evidence type="ECO:0000256" key="5">
    <source>
        <dbReference type="ARBA" id="ARBA00022723"/>
    </source>
</evidence>
<dbReference type="Gene3D" id="3.40.50.10490">
    <property type="entry name" value="Glucose-6-phosphate isomerase like protein, domain 1"/>
    <property type="match status" value="1"/>
</dbReference>
<dbReference type="RefSeq" id="WP_103238277.1">
    <property type="nucleotide sequence ID" value="NZ_JANJZD010000004.1"/>
</dbReference>
<feature type="binding site" evidence="9">
    <location>
        <position position="124"/>
    </location>
    <ligand>
        <name>substrate</name>
    </ligand>
</feature>
<protein>
    <recommendedName>
        <fullName evidence="9">Phosphoheptose isomerase</fullName>
        <ecNumber evidence="9">5.3.1.28</ecNumber>
    </recommendedName>
    <alternativeName>
        <fullName evidence="9">Sedoheptulose 7-phosphate isomerase</fullName>
    </alternativeName>
</protein>
<organism evidence="11 12">
    <name type="scientific">Acetatifactor muris</name>
    <dbReference type="NCBI Taxonomy" id="879566"/>
    <lineage>
        <taxon>Bacteria</taxon>
        <taxon>Bacillati</taxon>
        <taxon>Bacillota</taxon>
        <taxon>Clostridia</taxon>
        <taxon>Lachnospirales</taxon>
        <taxon>Lachnospiraceae</taxon>
        <taxon>Acetatifactor</taxon>
    </lineage>
</organism>
<evidence type="ECO:0000313" key="12">
    <source>
        <dbReference type="Proteomes" id="UP000236311"/>
    </source>
</evidence>
<evidence type="ECO:0000256" key="7">
    <source>
        <dbReference type="ARBA" id="ARBA00023235"/>
    </source>
</evidence>
<comment type="similarity">
    <text evidence="3 9">Belongs to the SIS family. GmhA subfamily.</text>
</comment>
<dbReference type="InterPro" id="IPR035461">
    <property type="entry name" value="GmhA/DiaA"/>
</dbReference>
<dbReference type="GO" id="GO:0008270">
    <property type="term" value="F:zinc ion binding"/>
    <property type="evidence" value="ECO:0007669"/>
    <property type="project" value="UniProtKB-UniRule"/>
</dbReference>
<feature type="binding site" evidence="9">
    <location>
        <position position="179"/>
    </location>
    <ligand>
        <name>Zn(2+)</name>
        <dbReference type="ChEBI" id="CHEBI:29105"/>
    </ligand>
</feature>
<proteinExistence type="inferred from homology"/>
<feature type="binding site" evidence="9">
    <location>
        <begin position="93"/>
        <end position="94"/>
    </location>
    <ligand>
        <name>substrate</name>
    </ligand>
</feature>
<dbReference type="InterPro" id="IPR050099">
    <property type="entry name" value="SIS_GmhA/DiaA_subfam"/>
</dbReference>
<dbReference type="EMBL" id="OFSM01000004">
    <property type="protein sequence ID" value="SOY28152.1"/>
    <property type="molecule type" value="Genomic_DNA"/>
</dbReference>
<dbReference type="InterPro" id="IPR004515">
    <property type="entry name" value="Phosphoheptose_Isoase"/>
</dbReference>
<feature type="binding site" evidence="9">
    <location>
        <begin position="51"/>
        <end position="53"/>
    </location>
    <ligand>
        <name>substrate</name>
    </ligand>
</feature>
<keyword evidence="8 9" id="KW-0119">Carbohydrate metabolism</keyword>
<feature type="domain" description="SIS" evidence="10">
    <location>
        <begin position="36"/>
        <end position="192"/>
    </location>
</feature>
<comment type="miscellaneous">
    <text evidence="9">The reaction produces a racemic mixture of D-glycero-alpha-D-manno-heptose 7-phosphate and D-glycero-beta-D-manno-heptose 7-phosphate.</text>
</comment>
<keyword evidence="6 9" id="KW-0862">Zinc</keyword>
<dbReference type="Proteomes" id="UP000236311">
    <property type="component" value="Unassembled WGS sequence"/>
</dbReference>
<dbReference type="InterPro" id="IPR046348">
    <property type="entry name" value="SIS_dom_sf"/>
</dbReference>
<dbReference type="GO" id="GO:0005975">
    <property type="term" value="P:carbohydrate metabolic process"/>
    <property type="evidence" value="ECO:0007669"/>
    <property type="project" value="UniProtKB-UniRule"/>
</dbReference>
<evidence type="ECO:0000256" key="6">
    <source>
        <dbReference type="ARBA" id="ARBA00022833"/>
    </source>
</evidence>
<dbReference type="GO" id="GO:0097367">
    <property type="term" value="F:carbohydrate derivative binding"/>
    <property type="evidence" value="ECO:0007669"/>
    <property type="project" value="InterPro"/>
</dbReference>
<keyword evidence="4 9" id="KW-0963">Cytoplasm</keyword>
<keyword evidence="5 9" id="KW-0479">Metal-binding</keyword>
<feature type="binding site" evidence="9">
    <location>
        <position position="60"/>
    </location>
    <ligand>
        <name>Zn(2+)</name>
        <dbReference type="ChEBI" id="CHEBI:29105"/>
    </ligand>
</feature>
<comment type="pathway">
    <text evidence="9">Carbohydrate biosynthesis; D-glycero-D-manno-heptose 7-phosphate biosynthesis; D-glycero-alpha-D-manno-heptose 7-phosphate and D-glycero-beta-D-manno-heptose 7-phosphate from sedoheptulose 7-phosphate: step 1/1.</text>
</comment>
<dbReference type="HAMAP" id="MF_00067">
    <property type="entry name" value="GmhA"/>
    <property type="match status" value="1"/>
</dbReference>
<dbReference type="InterPro" id="IPR001347">
    <property type="entry name" value="SIS_dom"/>
</dbReference>
<keyword evidence="7 9" id="KW-0413">Isomerase</keyword>
<dbReference type="CDD" id="cd05006">
    <property type="entry name" value="SIS_GmhA"/>
    <property type="match status" value="1"/>
</dbReference>
<keyword evidence="12" id="KW-1185">Reference proteome</keyword>
<evidence type="ECO:0000256" key="1">
    <source>
        <dbReference type="ARBA" id="ARBA00000348"/>
    </source>
</evidence>
<comment type="cofactor">
    <cofactor evidence="9">
        <name>Zn(2+)</name>
        <dbReference type="ChEBI" id="CHEBI:29105"/>
    </cofactor>
    <text evidence="9">Binds 1 zinc ion per subunit.</text>
</comment>
<dbReference type="SUPFAM" id="SSF53697">
    <property type="entry name" value="SIS domain"/>
    <property type="match status" value="1"/>
</dbReference>
<dbReference type="AlphaFoldDB" id="A0A2K4ZCH9"/>
<dbReference type="Pfam" id="PF13580">
    <property type="entry name" value="SIS_2"/>
    <property type="match status" value="1"/>
</dbReference>
<dbReference type="PANTHER" id="PTHR30390">
    <property type="entry name" value="SEDOHEPTULOSE 7-PHOSPHATE ISOMERASE / DNAA INITIATOR-ASSOCIATING FACTOR FOR REPLICATION INITIATION"/>
    <property type="match status" value="1"/>
</dbReference>
<evidence type="ECO:0000256" key="2">
    <source>
        <dbReference type="ARBA" id="ARBA00004496"/>
    </source>
</evidence>
<gene>
    <name evidence="11" type="primary">gmhA1</name>
    <name evidence="9" type="synonym">gmhA</name>
    <name evidence="11" type="ORF">AMURIS_00859</name>
</gene>
<feature type="binding site" evidence="9">
    <location>
        <position position="64"/>
    </location>
    <ligand>
        <name>substrate</name>
    </ligand>
</feature>
<evidence type="ECO:0000256" key="8">
    <source>
        <dbReference type="ARBA" id="ARBA00023277"/>
    </source>
</evidence>
<dbReference type="GO" id="GO:2001061">
    <property type="term" value="P:D-glycero-D-manno-heptose 7-phosphate biosynthetic process"/>
    <property type="evidence" value="ECO:0007669"/>
    <property type="project" value="UniProtKB-UniPathway"/>
</dbReference>
<comment type="subcellular location">
    <subcellularLocation>
        <location evidence="2 9">Cytoplasm</location>
    </subcellularLocation>
</comment>
<dbReference type="PROSITE" id="PS51464">
    <property type="entry name" value="SIS"/>
    <property type="match status" value="1"/>
</dbReference>
<evidence type="ECO:0000256" key="3">
    <source>
        <dbReference type="ARBA" id="ARBA00009894"/>
    </source>
</evidence>
<feature type="binding site" evidence="9">
    <location>
        <position position="171"/>
    </location>
    <ligand>
        <name>substrate</name>
    </ligand>
</feature>
<comment type="catalytic activity">
    <reaction evidence="1 9">
        <text>2 D-sedoheptulose 7-phosphate = D-glycero-alpha-D-manno-heptose 7-phosphate + D-glycero-beta-D-manno-heptose 7-phosphate</text>
        <dbReference type="Rhea" id="RHEA:27489"/>
        <dbReference type="ChEBI" id="CHEBI:57483"/>
        <dbReference type="ChEBI" id="CHEBI:60203"/>
        <dbReference type="ChEBI" id="CHEBI:60204"/>
        <dbReference type="EC" id="5.3.1.28"/>
    </reaction>
</comment>
<dbReference type="GO" id="GO:0005737">
    <property type="term" value="C:cytoplasm"/>
    <property type="evidence" value="ECO:0007669"/>
    <property type="project" value="UniProtKB-SubCell"/>
</dbReference>
<dbReference type="EC" id="5.3.1.28" evidence="9"/>
<name>A0A2K4ZCH9_9FIRM</name>
<dbReference type="UniPathway" id="UPA00041">
    <property type="reaction ID" value="UER00436"/>
</dbReference>
<comment type="function">
    <text evidence="9">Catalyzes the isomerization of sedoheptulose 7-phosphate in D-glycero-D-manno-heptose 7-phosphate.</text>
</comment>
<evidence type="ECO:0000313" key="11">
    <source>
        <dbReference type="EMBL" id="SOY28152.1"/>
    </source>
</evidence>
<feature type="binding site" evidence="9">
    <location>
        <position position="171"/>
    </location>
    <ligand>
        <name>Zn(2+)</name>
        <dbReference type="ChEBI" id="CHEBI:29105"/>
    </ligand>
</feature>
<sequence>MHELIRNRIQDSINIKRAVLSDDIFLETISALANEIICSMKEGRKLILCGNGGSASDALHFAGEITGRFQRERRAWPVVVLNADVATMTAIANDYGYEKVFARQAEGHVSKGDVFIGISTSGNSENVYQAVLTAKRLGAKTAALLGGDGGKTGKEVDYPAIVPCGIAARVQESHIMLIHILCELIEDGLLGI</sequence>
<dbReference type="OrthoDB" id="9781311at2"/>
<feature type="binding site" evidence="9">
    <location>
        <position position="64"/>
    </location>
    <ligand>
        <name>Zn(2+)</name>
        <dbReference type="ChEBI" id="CHEBI:29105"/>
    </ligand>
</feature>
<dbReference type="GO" id="GO:0008968">
    <property type="term" value="F:D-sedoheptulose 7-phosphate isomerase activity"/>
    <property type="evidence" value="ECO:0007669"/>
    <property type="project" value="UniProtKB-UniRule"/>
</dbReference>
<evidence type="ECO:0000256" key="4">
    <source>
        <dbReference type="ARBA" id="ARBA00022490"/>
    </source>
</evidence>
<reference evidence="11 12" key="1">
    <citation type="submission" date="2018-01" db="EMBL/GenBank/DDBJ databases">
        <authorList>
            <person name="Gaut B.S."/>
            <person name="Morton B.R."/>
            <person name="Clegg M.T."/>
            <person name="Duvall M.R."/>
        </authorList>
    </citation>
    <scope>NUCLEOTIDE SEQUENCE [LARGE SCALE GENOMIC DNA]</scope>
    <source>
        <strain evidence="11">GP69</strain>
    </source>
</reference>
<accession>A0A2K4ZCH9</accession>
<evidence type="ECO:0000259" key="10">
    <source>
        <dbReference type="PROSITE" id="PS51464"/>
    </source>
</evidence>
<evidence type="ECO:0000256" key="9">
    <source>
        <dbReference type="HAMAP-Rule" id="MF_00067"/>
    </source>
</evidence>
<feature type="binding site" evidence="9">
    <location>
        <begin position="119"/>
        <end position="121"/>
    </location>
    <ligand>
        <name>substrate</name>
    </ligand>
</feature>